<dbReference type="RefSeq" id="WP_038465606.1">
    <property type="nucleotide sequence ID" value="NZ_CP008941.1"/>
</dbReference>
<keyword evidence="2" id="KW-1133">Transmembrane helix</keyword>
<name>A0A077AWL3_9PROT</name>
<dbReference type="EMBL" id="CP008941">
    <property type="protein sequence ID" value="AIK96851.1"/>
    <property type="molecule type" value="Genomic_DNA"/>
</dbReference>
<evidence type="ECO:0000313" key="4">
    <source>
        <dbReference type="Proteomes" id="UP000028926"/>
    </source>
</evidence>
<evidence type="ECO:0000256" key="2">
    <source>
        <dbReference type="SAM" id="Phobius"/>
    </source>
</evidence>
<keyword evidence="2" id="KW-0472">Membrane</keyword>
<dbReference type="eggNOG" id="ENOG50313E3">
    <property type="taxonomic scope" value="Bacteria"/>
</dbReference>
<sequence>MNLRLIESEIRVAANSTKQQETLDELMTMIKALERLKESSPSLTFVKTGVSSSPLPKFLVEQDIISEQKRMHSPSPLRVGVANADRPVIADQIMALQTSKGRKKVLKKSLHLKKLKAKQIEKKKKTRSNRPNLYSEKRPGETTKKRRHTGIWRWLEELAIIMSKMSLFGLFLILLLLSGVFFGVGFLAAVSNIKEESSNHPTTWQQASQNQNPAGTEGKPNPFLKAAGGIASSFVNQKVASIESKLGGGLLNKAVQKVPPSLQPFALQMQNKFSQQSQAIVGSGGRAFNRVFRPSPFGTTPPSPPSTAHPGAMTPHQSLPSMRQFPPHHSQPHVPYQSAEVIHQSTPSQQAFMQAGQRGQQQGMAPQQPLSYGPQASFGQSYPPSVVGTQSYARIHSPQGLPPSQPVYSHPAPQGYYAPQTAPIQSQPYGMSQPYGYSQALQEQPKMIGMG</sequence>
<reference evidence="3 4" key="1">
    <citation type="submission" date="2014-07" db="EMBL/GenBank/DDBJ databases">
        <title>Comparative genomic insights into amoeba endosymbionts belonging to the families of Holosporaceae and Candidatus Midichloriaceae within Rickettsiales.</title>
        <authorList>
            <person name="Wang Z."/>
            <person name="Wu M."/>
        </authorList>
    </citation>
    <scope>NUCLEOTIDE SEQUENCE [LARGE SCALE GENOMIC DNA]</scope>
    <source>
        <strain evidence="3">PRA3</strain>
    </source>
</reference>
<dbReference type="Proteomes" id="UP000028926">
    <property type="component" value="Chromosome"/>
</dbReference>
<protein>
    <submittedName>
        <fullName evidence="3">Uncharacterized protein</fullName>
    </submittedName>
</protein>
<feature type="region of interest" description="Disordered" evidence="1">
    <location>
        <begin position="349"/>
        <end position="435"/>
    </location>
</feature>
<organism evidence="3 4">
    <name type="scientific">Candidatus Odyssella acanthamoebae</name>
    <dbReference type="NCBI Taxonomy" id="91604"/>
    <lineage>
        <taxon>Bacteria</taxon>
        <taxon>Pseudomonadati</taxon>
        <taxon>Pseudomonadota</taxon>
        <taxon>Alphaproteobacteria</taxon>
        <taxon>Holosporales</taxon>
        <taxon>Candidatus Paracaedibacteraceae</taxon>
        <taxon>Candidatus Odyssella</taxon>
    </lineage>
</organism>
<dbReference type="KEGG" id="paca:ID47_09065"/>
<feature type="compositionally biased region" description="Polar residues" evidence="1">
    <location>
        <begin position="422"/>
        <end position="435"/>
    </location>
</feature>
<keyword evidence="2" id="KW-0812">Transmembrane</keyword>
<dbReference type="HOGENOM" id="CLU_606475_0_0_5"/>
<feature type="region of interest" description="Disordered" evidence="1">
    <location>
        <begin position="290"/>
        <end position="336"/>
    </location>
</feature>
<keyword evidence="4" id="KW-1185">Reference proteome</keyword>
<feature type="region of interest" description="Disordered" evidence="1">
    <location>
        <begin position="117"/>
        <end position="146"/>
    </location>
</feature>
<proteinExistence type="predicted"/>
<accession>A0A077AWL3</accession>
<evidence type="ECO:0000313" key="3">
    <source>
        <dbReference type="EMBL" id="AIK96851.1"/>
    </source>
</evidence>
<dbReference type="OrthoDB" id="9832699at2"/>
<feature type="compositionally biased region" description="Polar residues" evidence="1">
    <location>
        <begin position="377"/>
        <end position="392"/>
    </location>
</feature>
<feature type="compositionally biased region" description="Basic residues" evidence="1">
    <location>
        <begin position="117"/>
        <end position="128"/>
    </location>
</feature>
<evidence type="ECO:0000256" key="1">
    <source>
        <dbReference type="SAM" id="MobiDB-lite"/>
    </source>
</evidence>
<feature type="compositionally biased region" description="Low complexity" evidence="1">
    <location>
        <begin position="349"/>
        <end position="369"/>
    </location>
</feature>
<feature type="transmembrane region" description="Helical" evidence="2">
    <location>
        <begin position="167"/>
        <end position="190"/>
    </location>
</feature>
<gene>
    <name evidence="3" type="ORF">ID47_09065</name>
</gene>
<dbReference type="AlphaFoldDB" id="A0A077AWL3"/>